<proteinExistence type="predicted"/>
<gene>
    <name evidence="1" type="ORF">M9H77_29647</name>
</gene>
<evidence type="ECO:0000313" key="1">
    <source>
        <dbReference type="EMBL" id="KAI5652460.1"/>
    </source>
</evidence>
<name>A0ACB9ZWV8_CATRO</name>
<keyword evidence="2" id="KW-1185">Reference proteome</keyword>
<evidence type="ECO:0000313" key="2">
    <source>
        <dbReference type="Proteomes" id="UP001060085"/>
    </source>
</evidence>
<accession>A0ACB9ZWV8</accession>
<dbReference type="EMBL" id="CM044707">
    <property type="protein sequence ID" value="KAI5652460.1"/>
    <property type="molecule type" value="Genomic_DNA"/>
</dbReference>
<organism evidence="1 2">
    <name type="scientific">Catharanthus roseus</name>
    <name type="common">Madagascar periwinkle</name>
    <name type="synonym">Vinca rosea</name>
    <dbReference type="NCBI Taxonomy" id="4058"/>
    <lineage>
        <taxon>Eukaryota</taxon>
        <taxon>Viridiplantae</taxon>
        <taxon>Streptophyta</taxon>
        <taxon>Embryophyta</taxon>
        <taxon>Tracheophyta</taxon>
        <taxon>Spermatophyta</taxon>
        <taxon>Magnoliopsida</taxon>
        <taxon>eudicotyledons</taxon>
        <taxon>Gunneridae</taxon>
        <taxon>Pentapetalae</taxon>
        <taxon>asterids</taxon>
        <taxon>lamiids</taxon>
        <taxon>Gentianales</taxon>
        <taxon>Apocynaceae</taxon>
        <taxon>Rauvolfioideae</taxon>
        <taxon>Vinceae</taxon>
        <taxon>Catharanthinae</taxon>
        <taxon>Catharanthus</taxon>
    </lineage>
</organism>
<dbReference type="Proteomes" id="UP001060085">
    <property type="component" value="Linkage Group LG07"/>
</dbReference>
<comment type="caution">
    <text evidence="1">The sequence shown here is derived from an EMBL/GenBank/DDBJ whole genome shotgun (WGS) entry which is preliminary data.</text>
</comment>
<reference evidence="2" key="1">
    <citation type="journal article" date="2023" name="Nat. Plants">
        <title>Single-cell RNA sequencing provides a high-resolution roadmap for understanding the multicellular compartmentation of specialized metabolism.</title>
        <authorList>
            <person name="Sun S."/>
            <person name="Shen X."/>
            <person name="Li Y."/>
            <person name="Li Y."/>
            <person name="Wang S."/>
            <person name="Li R."/>
            <person name="Zhang H."/>
            <person name="Shen G."/>
            <person name="Guo B."/>
            <person name="Wei J."/>
            <person name="Xu J."/>
            <person name="St-Pierre B."/>
            <person name="Chen S."/>
            <person name="Sun C."/>
        </authorList>
    </citation>
    <scope>NUCLEOTIDE SEQUENCE [LARGE SCALE GENOMIC DNA]</scope>
</reference>
<protein>
    <submittedName>
        <fullName evidence="1">Uncharacterized protein</fullName>
    </submittedName>
</protein>
<sequence length="617" mass="70813">MSNSEGEQESYNSSQEIVKESMGPSLEEESPMVNELLQARIEVEESDEDIFDDDPCDSKSKKKVEKVEWITLFEESEKEECLKEKEFDLDKSEGTKEIESLSAKQSCCEHTCGHDIPDIDSKGLLDKSRGKSVESFSSMKSSVETFLFALSGINYFENHVLNVNGPFENPYGKHEILIGKSWDLENNQSYTFSDEFLDFMSKSSLKKGLSNWVLDNLSIFKSILGLYVDSILELYFGFARPCELKSSWNSKKNFDLMRFNYFLIHDSFLKYLENKILNFHVPFKAKCNILGIHGWVLGFENDENSRTNPFEGGVIRYLKRMKRVRLAHQIISGTKFGLRQFWHTFINEPYNFSYTYPNDMIQASIEDRGTSYSCSRLSTTKEVEDRSLPWTVSFPLPPTVEFRLENIIRRITSGTKDRNNGFGPHWSNSRDELKHNFRTPLISSLKDKNMEFDDAMKASVAVILEQGPERMTEFVQDDALLIALQPKHEGEVDSEKIQVLIDKLDEVEVERVMTEQEEMNSAKNFIETQESYCLEDSRYTGDKSVLLYTQNSTGGWFKIDDLTTKMAESKYARSGEKGGDQVIRCWNHLSDLKQHLGESGTSGAEEGWNDTSCEGET</sequence>